<keyword evidence="2 5" id="KW-0812">Transmembrane</keyword>
<dbReference type="InterPro" id="IPR037185">
    <property type="entry name" value="EmrE-like"/>
</dbReference>
<feature type="transmembrane region" description="Helical" evidence="5">
    <location>
        <begin position="75"/>
        <end position="96"/>
    </location>
</feature>
<name>A0A1X2GQ86_9FUNG</name>
<feature type="transmembrane region" description="Helical" evidence="5">
    <location>
        <begin position="255"/>
        <end position="273"/>
    </location>
</feature>
<evidence type="ECO:0000256" key="5">
    <source>
        <dbReference type="SAM" id="Phobius"/>
    </source>
</evidence>
<feature type="transmembrane region" description="Helical" evidence="5">
    <location>
        <begin position="19"/>
        <end position="39"/>
    </location>
</feature>
<feature type="transmembrane region" description="Helical" evidence="5">
    <location>
        <begin position="136"/>
        <end position="155"/>
    </location>
</feature>
<organism evidence="7 8">
    <name type="scientific">Hesseltinella vesiculosa</name>
    <dbReference type="NCBI Taxonomy" id="101127"/>
    <lineage>
        <taxon>Eukaryota</taxon>
        <taxon>Fungi</taxon>
        <taxon>Fungi incertae sedis</taxon>
        <taxon>Mucoromycota</taxon>
        <taxon>Mucoromycotina</taxon>
        <taxon>Mucoromycetes</taxon>
        <taxon>Mucorales</taxon>
        <taxon>Cunninghamellaceae</taxon>
        <taxon>Hesseltinella</taxon>
    </lineage>
</organism>
<keyword evidence="8" id="KW-1185">Reference proteome</keyword>
<feature type="transmembrane region" description="Helical" evidence="5">
    <location>
        <begin position="51"/>
        <end position="69"/>
    </location>
</feature>
<feature type="domain" description="EamA" evidence="6">
    <location>
        <begin position="3"/>
        <end position="119"/>
    </location>
</feature>
<gene>
    <name evidence="7" type="ORF">DM01DRAFT_1333520</name>
</gene>
<sequence length="300" mass="33120">MAMCVKICWQGRFGSFEIVFARSIVQLLLSLSACLVLRINPLGRPGIRRWLVLRGLFMALGLSLFFYSLTSIPLLEATGLFFLGPVFTFVIGAVVLEDRLTGWDALYTLGSIVGVTLITQPNLWSRFSFISTSVRLGHACALGGAVMAAFSFLTVRKIGKGTHFLVHSAYFGVLSMLISPPGWFVFQRWVFPSPDTNDLPFISLVLVGLFAFIGQCFLHLGLKWTPTGLGLGSHVTDMVFALIGGWFGFHELPDGHVAYGAVLIALSTTAFGLHQLQLRAIHLARYQATRKKQSRERLYS</sequence>
<dbReference type="AlphaFoldDB" id="A0A1X2GQ86"/>
<evidence type="ECO:0000313" key="8">
    <source>
        <dbReference type="Proteomes" id="UP000242146"/>
    </source>
</evidence>
<keyword evidence="3 5" id="KW-1133">Transmembrane helix</keyword>
<keyword evidence="4 5" id="KW-0472">Membrane</keyword>
<dbReference type="STRING" id="101127.A0A1X2GQ86"/>
<evidence type="ECO:0000259" key="6">
    <source>
        <dbReference type="Pfam" id="PF00892"/>
    </source>
</evidence>
<dbReference type="Proteomes" id="UP000242146">
    <property type="component" value="Unassembled WGS sequence"/>
</dbReference>
<dbReference type="SUPFAM" id="SSF103481">
    <property type="entry name" value="Multidrug resistance efflux transporter EmrE"/>
    <property type="match status" value="1"/>
</dbReference>
<evidence type="ECO:0000313" key="7">
    <source>
        <dbReference type="EMBL" id="ORX58904.1"/>
    </source>
</evidence>
<dbReference type="InterPro" id="IPR000620">
    <property type="entry name" value="EamA_dom"/>
</dbReference>
<reference evidence="7 8" key="1">
    <citation type="submission" date="2016-07" db="EMBL/GenBank/DDBJ databases">
        <title>Pervasive Adenine N6-methylation of Active Genes in Fungi.</title>
        <authorList>
            <consortium name="DOE Joint Genome Institute"/>
            <person name="Mondo S.J."/>
            <person name="Dannebaum R.O."/>
            <person name="Kuo R.C."/>
            <person name="Labutti K."/>
            <person name="Haridas S."/>
            <person name="Kuo A."/>
            <person name="Salamov A."/>
            <person name="Ahrendt S.R."/>
            <person name="Lipzen A."/>
            <person name="Sullivan W."/>
            <person name="Andreopoulos W.B."/>
            <person name="Clum A."/>
            <person name="Lindquist E."/>
            <person name="Daum C."/>
            <person name="Ramamoorthy G.K."/>
            <person name="Gryganskyi A."/>
            <person name="Culley D."/>
            <person name="Magnuson J.K."/>
            <person name="James T.Y."/>
            <person name="O'Malley M.A."/>
            <person name="Stajich J.E."/>
            <person name="Spatafora J.W."/>
            <person name="Visel A."/>
            <person name="Grigoriev I.V."/>
        </authorList>
    </citation>
    <scope>NUCLEOTIDE SEQUENCE [LARGE SCALE GENOMIC DNA]</scope>
    <source>
        <strain evidence="7 8">NRRL 3301</strain>
    </source>
</reference>
<feature type="transmembrane region" description="Helical" evidence="5">
    <location>
        <begin position="229"/>
        <end position="249"/>
    </location>
</feature>
<protein>
    <recommendedName>
        <fullName evidence="6">EamA domain-containing protein</fullName>
    </recommendedName>
</protein>
<dbReference type="PANTHER" id="PTHR22911">
    <property type="entry name" value="ACYL-MALONYL CONDENSING ENZYME-RELATED"/>
    <property type="match status" value="1"/>
</dbReference>
<dbReference type="OrthoDB" id="306876at2759"/>
<feature type="transmembrane region" description="Helical" evidence="5">
    <location>
        <begin position="105"/>
        <end position="124"/>
    </location>
</feature>
<comment type="subcellular location">
    <subcellularLocation>
        <location evidence="1">Membrane</location>
        <topology evidence="1">Multi-pass membrane protein</topology>
    </subcellularLocation>
</comment>
<feature type="transmembrane region" description="Helical" evidence="5">
    <location>
        <begin position="201"/>
        <end position="222"/>
    </location>
</feature>
<dbReference type="Pfam" id="PF00892">
    <property type="entry name" value="EamA"/>
    <property type="match status" value="1"/>
</dbReference>
<accession>A0A1X2GQ86</accession>
<dbReference type="PROSITE" id="PS51257">
    <property type="entry name" value="PROKAR_LIPOPROTEIN"/>
    <property type="match status" value="1"/>
</dbReference>
<proteinExistence type="predicted"/>
<evidence type="ECO:0000256" key="1">
    <source>
        <dbReference type="ARBA" id="ARBA00004141"/>
    </source>
</evidence>
<dbReference type="GO" id="GO:0016020">
    <property type="term" value="C:membrane"/>
    <property type="evidence" value="ECO:0007669"/>
    <property type="project" value="UniProtKB-SubCell"/>
</dbReference>
<comment type="caution">
    <text evidence="7">The sequence shown here is derived from an EMBL/GenBank/DDBJ whole genome shotgun (WGS) entry which is preliminary data.</text>
</comment>
<evidence type="ECO:0000256" key="2">
    <source>
        <dbReference type="ARBA" id="ARBA00022692"/>
    </source>
</evidence>
<feature type="transmembrane region" description="Helical" evidence="5">
    <location>
        <begin position="164"/>
        <end position="186"/>
    </location>
</feature>
<evidence type="ECO:0000256" key="4">
    <source>
        <dbReference type="ARBA" id="ARBA00023136"/>
    </source>
</evidence>
<evidence type="ECO:0000256" key="3">
    <source>
        <dbReference type="ARBA" id="ARBA00022989"/>
    </source>
</evidence>
<dbReference type="PANTHER" id="PTHR22911:SF6">
    <property type="entry name" value="SOLUTE CARRIER FAMILY 35 MEMBER G1"/>
    <property type="match status" value="1"/>
</dbReference>
<feature type="non-terminal residue" evidence="7">
    <location>
        <position position="300"/>
    </location>
</feature>
<dbReference type="EMBL" id="MCGT01000006">
    <property type="protein sequence ID" value="ORX58904.1"/>
    <property type="molecule type" value="Genomic_DNA"/>
</dbReference>